<dbReference type="SUPFAM" id="SSF103642">
    <property type="entry name" value="Sec-C motif"/>
    <property type="match status" value="1"/>
</dbReference>
<dbReference type="PANTHER" id="PTHR33747:SF1">
    <property type="entry name" value="ADENYLATE CYCLASE-ASSOCIATED CAP C-TERMINAL DOMAIN-CONTAINING PROTEIN"/>
    <property type="match status" value="1"/>
</dbReference>
<dbReference type="EMBL" id="CAKLCM010000002">
    <property type="protein sequence ID" value="CAH0526405.1"/>
    <property type="molecule type" value="Genomic_DNA"/>
</dbReference>
<reference evidence="2" key="1">
    <citation type="submission" date="2021-12" db="EMBL/GenBank/DDBJ databases">
        <authorList>
            <person name="Rodrigo-Torres L."/>
            <person name="Arahal R. D."/>
            <person name="Lucena T."/>
        </authorList>
    </citation>
    <scope>NUCLEOTIDE SEQUENCE</scope>
    <source>
        <strain evidence="2">CECT 8226</strain>
    </source>
</reference>
<dbReference type="NCBIfam" id="NF002592">
    <property type="entry name" value="PRK02250.1"/>
    <property type="match status" value="1"/>
</dbReference>
<dbReference type="Gene3D" id="3.10.450.50">
    <property type="match status" value="1"/>
</dbReference>
<dbReference type="Proteomes" id="UP000838160">
    <property type="component" value="Unassembled WGS sequence"/>
</dbReference>
<dbReference type="SUPFAM" id="SSF54427">
    <property type="entry name" value="NTF2-like"/>
    <property type="match status" value="1"/>
</dbReference>
<comment type="caution">
    <text evidence="2">The sequence shown here is derived from an EMBL/GenBank/DDBJ whole genome shotgun (WGS) entry which is preliminary data.</text>
</comment>
<dbReference type="InterPro" id="IPR048469">
    <property type="entry name" value="YchJ-like_M"/>
</dbReference>
<evidence type="ECO:0000259" key="1">
    <source>
        <dbReference type="Pfam" id="PF17775"/>
    </source>
</evidence>
<dbReference type="RefSeq" id="WP_237484709.1">
    <property type="nucleotide sequence ID" value="NZ_CAKLCM010000002.1"/>
</dbReference>
<dbReference type="InterPro" id="IPR032710">
    <property type="entry name" value="NTF2-like_dom_sf"/>
</dbReference>
<protein>
    <recommendedName>
        <fullName evidence="1">YchJ-like middle NTF2-like domain-containing protein</fullName>
    </recommendedName>
</protein>
<evidence type="ECO:0000313" key="2">
    <source>
        <dbReference type="EMBL" id="CAH0526405.1"/>
    </source>
</evidence>
<sequence length="162" mass="18298">MTLCYCGSSQEYRQCCQPIHQDPSKATKPEQLMRARYSAHCCRDVDFVVNTYHPSCNAEADRQAIAESIHSDWKGLSVISSEAGETDSEGFVTFQATLHEDGMEYTLAERSRFLFENQQWYYVDGVIDDSIAPKPLPKHSLKVQRNDPCPCGSGKKYKKCCG</sequence>
<dbReference type="PANTHER" id="PTHR33747">
    <property type="entry name" value="UPF0225 PROTEIN SCO1677"/>
    <property type="match status" value="1"/>
</dbReference>
<name>A0ABM8ZHW9_9VIBR</name>
<evidence type="ECO:0000313" key="3">
    <source>
        <dbReference type="Proteomes" id="UP000838160"/>
    </source>
</evidence>
<organism evidence="2 3">
    <name type="scientific">Vibrio hippocampi</name>
    <dbReference type="NCBI Taxonomy" id="654686"/>
    <lineage>
        <taxon>Bacteria</taxon>
        <taxon>Pseudomonadati</taxon>
        <taxon>Pseudomonadota</taxon>
        <taxon>Gammaproteobacteria</taxon>
        <taxon>Vibrionales</taxon>
        <taxon>Vibrionaceae</taxon>
        <taxon>Vibrio</taxon>
    </lineage>
</organism>
<dbReference type="Pfam" id="PF17775">
    <property type="entry name" value="YchJ_M-like"/>
    <property type="match status" value="1"/>
</dbReference>
<feature type="domain" description="YchJ-like middle NTF2-like" evidence="1">
    <location>
        <begin position="28"/>
        <end position="125"/>
    </location>
</feature>
<keyword evidence="3" id="KW-1185">Reference proteome</keyword>
<dbReference type="InterPro" id="IPR004027">
    <property type="entry name" value="SEC_C_motif"/>
</dbReference>
<gene>
    <name evidence="2" type="ORF">VHP8226_01789</name>
</gene>
<dbReference type="Pfam" id="PF02810">
    <property type="entry name" value="SEC-C"/>
    <property type="match status" value="1"/>
</dbReference>
<accession>A0ABM8ZHW9</accession>
<proteinExistence type="predicted"/>
<dbReference type="NCBIfam" id="NF002449">
    <property type="entry name" value="PRK01617.1"/>
    <property type="match status" value="1"/>
</dbReference>